<feature type="region of interest" description="Disordered" evidence="6">
    <location>
        <begin position="503"/>
        <end position="522"/>
    </location>
</feature>
<reference evidence="7 8" key="1">
    <citation type="submission" date="2020-06" db="EMBL/GenBank/DDBJ databases">
        <title>High-quality draft genome of sulfate reducer Desulfobacter latus type strain AcrS2 isolated from marine sediment.</title>
        <authorList>
            <person name="Hoppe M."/>
            <person name="Larsen C.K."/>
            <person name="Marshall I.P.G."/>
            <person name="Schramm A."/>
            <person name="Marietou A.G."/>
        </authorList>
    </citation>
    <scope>NUCLEOTIDE SEQUENCE [LARGE SCALE GENOMIC DNA]</scope>
    <source>
        <strain evidence="7 8">AcRS2</strain>
    </source>
</reference>
<protein>
    <submittedName>
        <fullName evidence="7">Hsp70 family protein</fullName>
    </submittedName>
</protein>
<keyword evidence="8" id="KW-1185">Reference proteome</keyword>
<dbReference type="GO" id="GO:0005524">
    <property type="term" value="F:ATP binding"/>
    <property type="evidence" value="ECO:0007669"/>
    <property type="project" value="UniProtKB-KW"/>
</dbReference>
<dbReference type="PROSITE" id="PS00297">
    <property type="entry name" value="HSP70_1"/>
    <property type="match status" value="1"/>
</dbReference>
<dbReference type="Gene3D" id="3.90.640.10">
    <property type="entry name" value="Actin, Chain A, domain 4"/>
    <property type="match status" value="1"/>
</dbReference>
<dbReference type="InterPro" id="IPR013126">
    <property type="entry name" value="Hsp_70_fam"/>
</dbReference>
<sequence length="584" mass="63741">MEPIIGIDLGTTNSEVAFIIDGKSTVLKENDNGIVPSCVGLGTTGTMTVGIAAKNQATLYPDKTVLSIKRLMGSQEKISIGENTYTPQEISAFILKELKERAQRITGQTITKAVITTPAYFTDAQRQATREAGEIAGLTVVRILNEPTAAALAYESADTDSRIILVYDLGGGTFDVSIVRIEEGVVEVLSSTGDNHLGGDDFDFEIENMLLAHIKEEYNIDLSEDTIARARLKRAAEKAKIELSSAPYAAIEEDHIAKKADMDVHLSYELSRIEFESMIEPHLQKTMDSVNKALKDAAMLPSALDKIILVGGSTRIPRLSAMLEESFGIFPHQEIDPDLCVAMGAAIQAGREMGLDSSGILLDITPYTFGTSALGELDGELTESMFVPLIRRNTKLPAVKSEVFWTVVPGQKRVQVQVYQGEDRDALNNILIGNYLLDLSSNQPSESPVILKYELDFNGILKITAIEKNTGKQITGVIENAFSEISQDTVSASKNKIDEVWESQDDLDTPAKDADAETAAPAEMPEALQSLISRARDVLEDASDEDCEEIINLIEDIETLAADKKLDEARESAQALEDILFYLE</sequence>
<comment type="caution">
    <text evidence="7">The sequence shown here is derived from an EMBL/GenBank/DDBJ whole genome shotgun (WGS) entry which is preliminary data.</text>
</comment>
<evidence type="ECO:0000313" key="7">
    <source>
        <dbReference type="EMBL" id="NWH06387.1"/>
    </source>
</evidence>
<dbReference type="Proteomes" id="UP000553343">
    <property type="component" value="Unassembled WGS sequence"/>
</dbReference>
<comment type="similarity">
    <text evidence="1 5">Belongs to the heat shock protein 70 family.</text>
</comment>
<evidence type="ECO:0000256" key="1">
    <source>
        <dbReference type="ARBA" id="ARBA00007381"/>
    </source>
</evidence>
<dbReference type="PROSITE" id="PS01036">
    <property type="entry name" value="HSP70_3"/>
    <property type="match status" value="1"/>
</dbReference>
<accession>A0A850TDM8</accession>
<name>A0A850TDM8_9BACT</name>
<evidence type="ECO:0000256" key="4">
    <source>
        <dbReference type="ARBA" id="ARBA00023186"/>
    </source>
</evidence>
<evidence type="ECO:0000256" key="6">
    <source>
        <dbReference type="SAM" id="MobiDB-lite"/>
    </source>
</evidence>
<dbReference type="SUPFAM" id="SSF100920">
    <property type="entry name" value="Heat shock protein 70kD (HSP70), peptide-binding domain"/>
    <property type="match status" value="1"/>
</dbReference>
<dbReference type="Gene3D" id="3.30.420.40">
    <property type="match status" value="2"/>
</dbReference>
<dbReference type="SUPFAM" id="SSF53067">
    <property type="entry name" value="Actin-like ATPase domain"/>
    <property type="match status" value="2"/>
</dbReference>
<dbReference type="EMBL" id="JACADJ010000073">
    <property type="protein sequence ID" value="NWH06387.1"/>
    <property type="molecule type" value="Genomic_DNA"/>
</dbReference>
<evidence type="ECO:0000313" key="8">
    <source>
        <dbReference type="Proteomes" id="UP000553343"/>
    </source>
</evidence>
<dbReference type="PANTHER" id="PTHR19375">
    <property type="entry name" value="HEAT SHOCK PROTEIN 70KDA"/>
    <property type="match status" value="1"/>
</dbReference>
<keyword evidence="3 5" id="KW-0067">ATP-binding</keyword>
<dbReference type="GO" id="GO:0140662">
    <property type="term" value="F:ATP-dependent protein folding chaperone"/>
    <property type="evidence" value="ECO:0007669"/>
    <property type="project" value="InterPro"/>
</dbReference>
<dbReference type="Gene3D" id="2.60.34.10">
    <property type="entry name" value="Substrate Binding Domain Of DNAk, Chain A, domain 1"/>
    <property type="match status" value="1"/>
</dbReference>
<keyword evidence="2 5" id="KW-0547">Nucleotide-binding</keyword>
<dbReference type="InterPro" id="IPR043129">
    <property type="entry name" value="ATPase_NBD"/>
</dbReference>
<evidence type="ECO:0000256" key="2">
    <source>
        <dbReference type="ARBA" id="ARBA00022741"/>
    </source>
</evidence>
<dbReference type="InterPro" id="IPR018181">
    <property type="entry name" value="Heat_shock_70_CS"/>
</dbReference>
<dbReference type="RefSeq" id="WP_178367839.1">
    <property type="nucleotide sequence ID" value="NZ_JACADJ010000073.1"/>
</dbReference>
<dbReference type="AlphaFoldDB" id="A0A850TDM8"/>
<organism evidence="7 8">
    <name type="scientific">Desulfobacter latus</name>
    <dbReference type="NCBI Taxonomy" id="2292"/>
    <lineage>
        <taxon>Bacteria</taxon>
        <taxon>Pseudomonadati</taxon>
        <taxon>Thermodesulfobacteriota</taxon>
        <taxon>Desulfobacteria</taxon>
        <taxon>Desulfobacterales</taxon>
        <taxon>Desulfobacteraceae</taxon>
        <taxon>Desulfobacter</taxon>
    </lineage>
</organism>
<dbReference type="Pfam" id="PF00012">
    <property type="entry name" value="HSP70"/>
    <property type="match status" value="2"/>
</dbReference>
<gene>
    <name evidence="7" type="ORF">HXW94_15590</name>
</gene>
<dbReference type="FunFam" id="3.30.420.40:FF:000071">
    <property type="entry name" value="Molecular chaperone DnaK"/>
    <property type="match status" value="1"/>
</dbReference>
<evidence type="ECO:0000256" key="5">
    <source>
        <dbReference type="RuleBase" id="RU003322"/>
    </source>
</evidence>
<proteinExistence type="inferred from homology"/>
<evidence type="ECO:0000256" key="3">
    <source>
        <dbReference type="ARBA" id="ARBA00022840"/>
    </source>
</evidence>
<keyword evidence="4" id="KW-0143">Chaperone</keyword>
<dbReference type="PRINTS" id="PR00301">
    <property type="entry name" value="HEATSHOCK70"/>
</dbReference>
<dbReference type="FunFam" id="3.90.640.10:FF:000003">
    <property type="entry name" value="Molecular chaperone DnaK"/>
    <property type="match status" value="1"/>
</dbReference>
<dbReference type="InterPro" id="IPR029047">
    <property type="entry name" value="HSP70_peptide-bd_sf"/>
</dbReference>
<dbReference type="PROSITE" id="PS00329">
    <property type="entry name" value="HSP70_2"/>
    <property type="match status" value="1"/>
</dbReference>